<reference evidence="1 2" key="1">
    <citation type="journal article" date="2024" name="Science">
        <title>Giant polyketide synthase enzymes in the biosynthesis of giant marine polyether toxins.</title>
        <authorList>
            <person name="Fallon T.R."/>
            <person name="Shende V.V."/>
            <person name="Wierzbicki I.H."/>
            <person name="Pendleton A.L."/>
            <person name="Watervoot N.F."/>
            <person name="Auber R.P."/>
            <person name="Gonzalez D.J."/>
            <person name="Wisecaver J.H."/>
            <person name="Moore B.S."/>
        </authorList>
    </citation>
    <scope>NUCLEOTIDE SEQUENCE [LARGE SCALE GENOMIC DNA]</scope>
    <source>
        <strain evidence="1 2">12B1</strain>
    </source>
</reference>
<accession>A0AB34IE84</accession>
<dbReference type="EMBL" id="JBGBPQ010000030">
    <property type="protein sequence ID" value="KAL1496133.1"/>
    <property type="molecule type" value="Genomic_DNA"/>
</dbReference>
<name>A0AB34IE84_PRYPA</name>
<proteinExistence type="predicted"/>
<comment type="caution">
    <text evidence="1">The sequence shown here is derived from an EMBL/GenBank/DDBJ whole genome shotgun (WGS) entry which is preliminary data.</text>
</comment>
<protein>
    <submittedName>
        <fullName evidence="1">Uncharacterized protein</fullName>
    </submittedName>
</protein>
<dbReference type="Proteomes" id="UP001515480">
    <property type="component" value="Unassembled WGS sequence"/>
</dbReference>
<dbReference type="AlphaFoldDB" id="A0AB34IE84"/>
<evidence type="ECO:0000313" key="1">
    <source>
        <dbReference type="EMBL" id="KAL1496133.1"/>
    </source>
</evidence>
<organism evidence="1 2">
    <name type="scientific">Prymnesium parvum</name>
    <name type="common">Toxic golden alga</name>
    <dbReference type="NCBI Taxonomy" id="97485"/>
    <lineage>
        <taxon>Eukaryota</taxon>
        <taxon>Haptista</taxon>
        <taxon>Haptophyta</taxon>
        <taxon>Prymnesiophyceae</taxon>
        <taxon>Prymnesiales</taxon>
        <taxon>Prymnesiaceae</taxon>
        <taxon>Prymnesium</taxon>
    </lineage>
</organism>
<evidence type="ECO:0000313" key="2">
    <source>
        <dbReference type="Proteomes" id="UP001515480"/>
    </source>
</evidence>
<sequence>METFAYSLCAEAQIVRKVSLLAEVHAPLRTARLLLLYPSALVWAAIASLDAQLRAARALLQGEAAPAEAAAAVGVAAAVAALAVWARREDQRAAAASMVEIATRAPELEPERRARGRGGEGRGEERSASVALMYKVRNRYPLHYIVFKQVASHLCHEGVTERVFSTAGNLSDENGRMDPYRLGVWTSIGKNKSVFKPKVSEILTRYFAKYGKEKISASSE</sequence>
<gene>
    <name evidence="1" type="ORF">AB1Y20_014754</name>
</gene>
<keyword evidence="2" id="KW-1185">Reference proteome</keyword>